<feature type="compositionally biased region" description="Polar residues" evidence="1">
    <location>
        <begin position="1"/>
        <end position="21"/>
    </location>
</feature>
<evidence type="ECO:0000313" key="3">
    <source>
        <dbReference type="WBParaSite" id="GPLIN_000142100"/>
    </source>
</evidence>
<name>A0A183BLD6_GLOPA</name>
<evidence type="ECO:0000256" key="1">
    <source>
        <dbReference type="SAM" id="MobiDB-lite"/>
    </source>
</evidence>
<accession>A0A183BLD6</accession>
<feature type="compositionally biased region" description="Low complexity" evidence="1">
    <location>
        <begin position="61"/>
        <end position="77"/>
    </location>
</feature>
<organism evidence="2 3">
    <name type="scientific">Globodera pallida</name>
    <name type="common">Potato cyst nematode worm</name>
    <name type="synonym">Heterodera pallida</name>
    <dbReference type="NCBI Taxonomy" id="36090"/>
    <lineage>
        <taxon>Eukaryota</taxon>
        <taxon>Metazoa</taxon>
        <taxon>Ecdysozoa</taxon>
        <taxon>Nematoda</taxon>
        <taxon>Chromadorea</taxon>
        <taxon>Rhabditida</taxon>
        <taxon>Tylenchina</taxon>
        <taxon>Tylenchomorpha</taxon>
        <taxon>Tylenchoidea</taxon>
        <taxon>Heteroderidae</taxon>
        <taxon>Heteroderinae</taxon>
        <taxon>Globodera</taxon>
    </lineage>
</organism>
<feature type="compositionally biased region" description="Pro residues" evidence="1">
    <location>
        <begin position="91"/>
        <end position="102"/>
    </location>
</feature>
<keyword evidence="2" id="KW-1185">Reference proteome</keyword>
<dbReference type="Proteomes" id="UP000050741">
    <property type="component" value="Unassembled WGS sequence"/>
</dbReference>
<protein>
    <submittedName>
        <fullName evidence="3">Uncharacterized protein</fullName>
    </submittedName>
</protein>
<dbReference type="AlphaFoldDB" id="A0A183BLD6"/>
<evidence type="ECO:0000313" key="2">
    <source>
        <dbReference type="Proteomes" id="UP000050741"/>
    </source>
</evidence>
<dbReference type="WBParaSite" id="GPLIN_000142100">
    <property type="protein sequence ID" value="GPLIN_000142100"/>
    <property type="gene ID" value="GPLIN_000142100"/>
</dbReference>
<reference evidence="2" key="1">
    <citation type="submission" date="2014-05" db="EMBL/GenBank/DDBJ databases">
        <title>The genome and life-stage specific transcriptomes of Globodera pallida elucidate key aspects of plant parasitism by a cyst nematode.</title>
        <authorList>
            <person name="Cotton J.A."/>
            <person name="Lilley C.J."/>
            <person name="Jones L.M."/>
            <person name="Kikuchi T."/>
            <person name="Reid A.J."/>
            <person name="Thorpe P."/>
            <person name="Tsai I.J."/>
            <person name="Beasley H."/>
            <person name="Blok V."/>
            <person name="Cock P.J.A."/>
            <person name="Van den Akker S.E."/>
            <person name="Holroyd N."/>
            <person name="Hunt M."/>
            <person name="Mantelin S."/>
            <person name="Naghra H."/>
            <person name="Pain A."/>
            <person name="Palomares-Rius J.E."/>
            <person name="Zarowiecki M."/>
            <person name="Berriman M."/>
            <person name="Jones J.T."/>
            <person name="Urwin P.E."/>
        </authorList>
    </citation>
    <scope>NUCLEOTIDE SEQUENCE [LARGE SCALE GENOMIC DNA]</scope>
    <source>
        <strain evidence="2">Lindley</strain>
    </source>
</reference>
<feature type="compositionally biased region" description="Polar residues" evidence="1">
    <location>
        <begin position="38"/>
        <end position="48"/>
    </location>
</feature>
<feature type="compositionally biased region" description="Basic and acidic residues" evidence="1">
    <location>
        <begin position="25"/>
        <end position="35"/>
    </location>
</feature>
<feature type="region of interest" description="Disordered" evidence="1">
    <location>
        <begin position="1"/>
        <end position="103"/>
    </location>
</feature>
<reference evidence="3" key="2">
    <citation type="submission" date="2016-06" db="UniProtKB">
        <authorList>
            <consortium name="WormBaseParasite"/>
        </authorList>
    </citation>
    <scope>IDENTIFICATION</scope>
</reference>
<sequence>MTETNSGQIAPEQESSTSLNNAVRELQHIRARILELEGQQTTNASTSHAVPPAELEDGELSNSSVSTWSGTSEGSPTSSPPHRRVRFASPPAIPLPIPPPALFEPRADRTLVETSRRFRQPFRALHRMPTVRIIPPTQNHPPSFRTPFNTAQHRIVLPTQRPPIASFACPNCHLERQQTINSTTSSSAGFDLGMRTWCVQVQKRVDETLQMCRIFAPLTPMDCKLTSMDCKLTTRLDINGFCLAKLLTGHSFSAVWRWTASCPWGTVFVPPRCLPPACVGLHCSTLVYLLVAWLSRGEYPWLLCR</sequence>
<proteinExistence type="predicted"/>